<proteinExistence type="predicted"/>
<reference evidence="1" key="1">
    <citation type="submission" date="2023-10" db="EMBL/GenBank/DDBJ databases">
        <authorList>
            <person name="Chen Y."/>
            <person name="Shah S."/>
            <person name="Dougan E. K."/>
            <person name="Thang M."/>
            <person name="Chan C."/>
        </authorList>
    </citation>
    <scope>NUCLEOTIDE SEQUENCE [LARGE SCALE GENOMIC DNA]</scope>
</reference>
<protein>
    <submittedName>
        <fullName evidence="1">Uncharacterized protein</fullName>
    </submittedName>
</protein>
<evidence type="ECO:0000313" key="1">
    <source>
        <dbReference type="EMBL" id="CAK0854846.1"/>
    </source>
</evidence>
<organism evidence="1 2">
    <name type="scientific">Prorocentrum cordatum</name>
    <dbReference type="NCBI Taxonomy" id="2364126"/>
    <lineage>
        <taxon>Eukaryota</taxon>
        <taxon>Sar</taxon>
        <taxon>Alveolata</taxon>
        <taxon>Dinophyceae</taxon>
        <taxon>Prorocentrales</taxon>
        <taxon>Prorocentraceae</taxon>
        <taxon>Prorocentrum</taxon>
    </lineage>
</organism>
<evidence type="ECO:0000313" key="2">
    <source>
        <dbReference type="Proteomes" id="UP001189429"/>
    </source>
</evidence>
<sequence length="136" mass="15206">MKLTRARLACIRDLAWKFGPNLEVQKVPESAETRGLRESETSPRSILRDPEYTRCTRCAAFSDQPSPGLATQVRLPKECTFAVHPARRPNSCITQGRLFLFQARGGGGRPKRLNCLPLAASPRARGSKRLADRCRE</sequence>
<name>A0ABN9U8L3_9DINO</name>
<dbReference type="Proteomes" id="UP001189429">
    <property type="component" value="Unassembled WGS sequence"/>
</dbReference>
<keyword evidence="2" id="KW-1185">Reference proteome</keyword>
<gene>
    <name evidence="1" type="ORF">PCOR1329_LOCUS45784</name>
</gene>
<comment type="caution">
    <text evidence="1">The sequence shown here is derived from an EMBL/GenBank/DDBJ whole genome shotgun (WGS) entry which is preliminary data.</text>
</comment>
<dbReference type="EMBL" id="CAUYUJ010015504">
    <property type="protein sequence ID" value="CAK0854846.1"/>
    <property type="molecule type" value="Genomic_DNA"/>
</dbReference>
<accession>A0ABN9U8L3</accession>